<reference evidence="1 2" key="1">
    <citation type="submission" date="2022-07" db="EMBL/GenBank/DDBJ databases">
        <title>Methylomonas rivi sp. nov., Methylomonas rosea sp. nov., Methylomonas aureus sp. nov. and Methylomonas subterranea sp. nov., four novel methanotrophs isolated from a freshwater creek and the deep terrestrial subsurface.</title>
        <authorList>
            <person name="Abin C."/>
            <person name="Sankaranarayanan K."/>
            <person name="Garner C."/>
            <person name="Sindelar R."/>
            <person name="Kotary K."/>
            <person name="Garner R."/>
            <person name="Barclay S."/>
            <person name="Lawson P."/>
            <person name="Krumholz L."/>
        </authorList>
    </citation>
    <scope>NUCLEOTIDE SEQUENCE [LARGE SCALE GENOMIC DNA]</scope>
    <source>
        <strain evidence="1 2">WSC-6</strain>
    </source>
</reference>
<sequence length="94" mass="10492">MNLHDSNKLELQRDACGLWCHTALAQLLTRFAATITCIYDRHNLTVNTQNHTVNSDAYTALADKLTILEYFNGYTINAVLLGAASCDNTWNMAI</sequence>
<accession>A0ABT1U8T9</accession>
<protein>
    <submittedName>
        <fullName evidence="1">Uncharacterized protein</fullName>
    </submittedName>
</protein>
<dbReference type="EMBL" id="JANIBK010000110">
    <property type="protein sequence ID" value="MCQ8129933.1"/>
    <property type="molecule type" value="Genomic_DNA"/>
</dbReference>
<gene>
    <name evidence="1" type="ORF">NP596_15840</name>
</gene>
<evidence type="ECO:0000313" key="2">
    <source>
        <dbReference type="Proteomes" id="UP001524586"/>
    </source>
</evidence>
<dbReference type="Proteomes" id="UP001524586">
    <property type="component" value="Unassembled WGS sequence"/>
</dbReference>
<name>A0ABT1U8T9_9GAMM</name>
<dbReference type="RefSeq" id="WP_256616361.1">
    <property type="nucleotide sequence ID" value="NZ_JANIBK010000110.1"/>
</dbReference>
<keyword evidence="2" id="KW-1185">Reference proteome</keyword>
<evidence type="ECO:0000313" key="1">
    <source>
        <dbReference type="EMBL" id="MCQ8129933.1"/>
    </source>
</evidence>
<organism evidence="1 2">
    <name type="scientific">Methylomonas rivi</name>
    <dbReference type="NCBI Taxonomy" id="2952226"/>
    <lineage>
        <taxon>Bacteria</taxon>
        <taxon>Pseudomonadati</taxon>
        <taxon>Pseudomonadota</taxon>
        <taxon>Gammaproteobacteria</taxon>
        <taxon>Methylococcales</taxon>
        <taxon>Methylococcaceae</taxon>
        <taxon>Methylomonas</taxon>
    </lineage>
</organism>
<comment type="caution">
    <text evidence="1">The sequence shown here is derived from an EMBL/GenBank/DDBJ whole genome shotgun (WGS) entry which is preliminary data.</text>
</comment>
<proteinExistence type="predicted"/>